<evidence type="ECO:0000256" key="1">
    <source>
        <dbReference type="ARBA" id="ARBA00005466"/>
    </source>
</evidence>
<name>A0A9W9D3Y8_9PLEO</name>
<dbReference type="EMBL" id="JAPEVA010000094">
    <property type="protein sequence ID" value="KAJ4400133.1"/>
    <property type="molecule type" value="Genomic_DNA"/>
</dbReference>
<dbReference type="Gene3D" id="3.30.465.10">
    <property type="match status" value="1"/>
</dbReference>
<dbReference type="SUPFAM" id="SSF56176">
    <property type="entry name" value="FAD-binding/transporter-associated domain-like"/>
    <property type="match status" value="1"/>
</dbReference>
<dbReference type="OrthoDB" id="2151789at2759"/>
<dbReference type="InterPro" id="IPR016169">
    <property type="entry name" value="FAD-bd_PCMH_sub2"/>
</dbReference>
<evidence type="ECO:0000313" key="6">
    <source>
        <dbReference type="EMBL" id="KAJ4400133.1"/>
    </source>
</evidence>
<protein>
    <recommendedName>
        <fullName evidence="5">FAD-binding PCMH-type domain-containing protein</fullName>
    </recommendedName>
</protein>
<organism evidence="6 7">
    <name type="scientific">Didymella pomorum</name>
    <dbReference type="NCBI Taxonomy" id="749634"/>
    <lineage>
        <taxon>Eukaryota</taxon>
        <taxon>Fungi</taxon>
        <taxon>Dikarya</taxon>
        <taxon>Ascomycota</taxon>
        <taxon>Pezizomycotina</taxon>
        <taxon>Dothideomycetes</taxon>
        <taxon>Pleosporomycetidae</taxon>
        <taxon>Pleosporales</taxon>
        <taxon>Pleosporineae</taxon>
        <taxon>Didymellaceae</taxon>
        <taxon>Didymella</taxon>
    </lineage>
</organism>
<dbReference type="AlphaFoldDB" id="A0A9W9D3Y8"/>
<keyword evidence="3" id="KW-0274">FAD</keyword>
<dbReference type="InterPro" id="IPR016166">
    <property type="entry name" value="FAD-bd_PCMH"/>
</dbReference>
<keyword evidence="4" id="KW-0560">Oxidoreductase</keyword>
<sequence length="605" mass="65878">MDKGAAKAHLEWMKEMTYQGRVYSVTLHYDEKFDDENLQICRVARVPGHNNMYVGHFTKIFCDRIRSNTASSEFLNKIAVLSYPEDDPLYDCLANNLANLRARARQKIEERIRKKEGTKAPKAPKVVQVGKMMLDPCSIACPAIVNIFGNTEASLDKHPDYWSNQQDEVVPRCTFTPTAALEVSILVLLSRLTKCPFAVKSGGHTAFRGASSIEGGITVDLAGLNNLKLSSDQKTVTVGPGNRWYDVYSYLEPYSLTVIGGRAATVGVGGLTLGGGISYHTNKYGLACDNVASYEVVTASGRIVTASPASYPDLYWALRGGGNNFGIVTSFNYETLAQGPMWGGSRQYNGSEIPKLIEAFVKTTIAAEKDHEAAHALSISAYAGARIASTLLEYTSPIDTASSPAILRDYLSITPVQDNLANSSQANLTRYLSNTMPSGSRTTMWSASFKLDSPLINAIVEHLFAAAADFPAKLVSVSMQAFSVPTLRAMQKNGGNALGLRQDDGPLFHILLYSSWNSSSDDVAMMRAAKSFIDEARAMAKERGLDNDYIYMPYASGHQEVIASYGAENQQKLKAVAMKYDPRGVMEELQPGGFKLDGAPFATEA</sequence>
<evidence type="ECO:0000256" key="2">
    <source>
        <dbReference type="ARBA" id="ARBA00022630"/>
    </source>
</evidence>
<dbReference type="Gene3D" id="3.40.462.20">
    <property type="match status" value="1"/>
</dbReference>
<dbReference type="PANTHER" id="PTHR42973">
    <property type="entry name" value="BINDING OXIDOREDUCTASE, PUTATIVE (AFU_ORTHOLOGUE AFUA_1G17690)-RELATED"/>
    <property type="match status" value="1"/>
</dbReference>
<dbReference type="InterPro" id="IPR016167">
    <property type="entry name" value="FAD-bd_PCMH_sub1"/>
</dbReference>
<dbReference type="PROSITE" id="PS51387">
    <property type="entry name" value="FAD_PCMH"/>
    <property type="match status" value="1"/>
</dbReference>
<dbReference type="Proteomes" id="UP001140510">
    <property type="component" value="Unassembled WGS sequence"/>
</dbReference>
<reference evidence="6" key="1">
    <citation type="submission" date="2022-10" db="EMBL/GenBank/DDBJ databases">
        <title>Tapping the CABI collections for fungal endophytes: first genome assemblies for Collariella, Neodidymelliopsis, Ascochyta clinopodiicola, Didymella pomorum, Didymosphaeria variabile, Neocosmospora piperis and Neocucurbitaria cava.</title>
        <authorList>
            <person name="Hill R."/>
        </authorList>
    </citation>
    <scope>NUCLEOTIDE SEQUENCE</scope>
    <source>
        <strain evidence="6">IMI 355091</strain>
    </source>
</reference>
<evidence type="ECO:0000256" key="4">
    <source>
        <dbReference type="ARBA" id="ARBA00023002"/>
    </source>
</evidence>
<proteinExistence type="inferred from homology"/>
<dbReference type="GO" id="GO:0016491">
    <property type="term" value="F:oxidoreductase activity"/>
    <property type="evidence" value="ECO:0007669"/>
    <property type="project" value="UniProtKB-KW"/>
</dbReference>
<keyword evidence="7" id="KW-1185">Reference proteome</keyword>
<dbReference type="InterPro" id="IPR006094">
    <property type="entry name" value="Oxid_FAD_bind_N"/>
</dbReference>
<accession>A0A9W9D3Y8</accession>
<evidence type="ECO:0000313" key="7">
    <source>
        <dbReference type="Proteomes" id="UP001140510"/>
    </source>
</evidence>
<dbReference type="InterPro" id="IPR050416">
    <property type="entry name" value="FAD-linked_Oxidoreductase"/>
</dbReference>
<evidence type="ECO:0000259" key="5">
    <source>
        <dbReference type="PROSITE" id="PS51387"/>
    </source>
</evidence>
<dbReference type="Gene3D" id="3.30.43.10">
    <property type="entry name" value="Uridine Diphospho-n-acetylenolpyruvylglucosamine Reductase, domain 2"/>
    <property type="match status" value="1"/>
</dbReference>
<dbReference type="GO" id="GO:0071949">
    <property type="term" value="F:FAD binding"/>
    <property type="evidence" value="ECO:0007669"/>
    <property type="project" value="InterPro"/>
</dbReference>
<dbReference type="InterPro" id="IPR036318">
    <property type="entry name" value="FAD-bd_PCMH-like_sf"/>
</dbReference>
<dbReference type="Pfam" id="PF01565">
    <property type="entry name" value="FAD_binding_4"/>
    <property type="match status" value="1"/>
</dbReference>
<keyword evidence="2" id="KW-0285">Flavoprotein</keyword>
<dbReference type="PANTHER" id="PTHR42973:SF34">
    <property type="entry name" value="FAD BINDING DOMAIN PROTEIN (AFU_ORTHOLOGUE AFUA_3G02770)"/>
    <property type="match status" value="1"/>
</dbReference>
<comment type="caution">
    <text evidence="6">The sequence shown here is derived from an EMBL/GenBank/DDBJ whole genome shotgun (WGS) entry which is preliminary data.</text>
</comment>
<comment type="similarity">
    <text evidence="1">Belongs to the oxygen-dependent FAD-linked oxidoreductase family.</text>
</comment>
<feature type="domain" description="FAD-binding PCMH-type" evidence="5">
    <location>
        <begin position="162"/>
        <end position="338"/>
    </location>
</feature>
<evidence type="ECO:0000256" key="3">
    <source>
        <dbReference type="ARBA" id="ARBA00022827"/>
    </source>
</evidence>
<gene>
    <name evidence="6" type="ORF">N0V91_008924</name>
</gene>